<evidence type="ECO:0000259" key="1">
    <source>
        <dbReference type="PROSITE" id="PS51709"/>
    </source>
</evidence>
<evidence type="ECO:0000313" key="2">
    <source>
        <dbReference type="EMBL" id="TMQ69482.1"/>
    </source>
</evidence>
<dbReference type="InterPro" id="IPR027368">
    <property type="entry name" value="MnmE_dom2"/>
</dbReference>
<accession>A0A538U0S6</accession>
<dbReference type="InterPro" id="IPR027417">
    <property type="entry name" value="P-loop_NTPase"/>
</dbReference>
<dbReference type="Gene3D" id="1.20.120.430">
    <property type="entry name" value="tRNA modification GTPase MnmE domain 2"/>
    <property type="match status" value="1"/>
</dbReference>
<feature type="non-terminal residue" evidence="2">
    <location>
        <position position="181"/>
    </location>
</feature>
<dbReference type="InterPro" id="IPR031168">
    <property type="entry name" value="G_TrmE"/>
</dbReference>
<dbReference type="EMBL" id="VBPA01000293">
    <property type="protein sequence ID" value="TMQ69482.1"/>
    <property type="molecule type" value="Genomic_DNA"/>
</dbReference>
<name>A0A538U0S6_UNCEI</name>
<dbReference type="InterPro" id="IPR006073">
    <property type="entry name" value="GTP-bd"/>
</dbReference>
<dbReference type="PANTHER" id="PTHR42714">
    <property type="entry name" value="TRNA MODIFICATION GTPASE GTPBP3"/>
    <property type="match status" value="1"/>
</dbReference>
<proteinExistence type="predicted"/>
<feature type="domain" description="TrmE-type G" evidence="1">
    <location>
        <begin position="14"/>
        <end position="176"/>
    </location>
</feature>
<dbReference type="GO" id="GO:0005829">
    <property type="term" value="C:cytosol"/>
    <property type="evidence" value="ECO:0007669"/>
    <property type="project" value="TreeGrafter"/>
</dbReference>
<dbReference type="Gene3D" id="3.40.50.300">
    <property type="entry name" value="P-loop containing nucleotide triphosphate hydrolases"/>
    <property type="match status" value="1"/>
</dbReference>
<dbReference type="CDD" id="cd04164">
    <property type="entry name" value="trmE"/>
    <property type="match status" value="1"/>
</dbReference>
<dbReference type="NCBIfam" id="TIGR00231">
    <property type="entry name" value="small_GTP"/>
    <property type="match status" value="1"/>
</dbReference>
<reference evidence="2 3" key="1">
    <citation type="journal article" date="2019" name="Nat. Microbiol.">
        <title>Mediterranean grassland soil C-N compound turnover is dependent on rainfall and depth, and is mediated by genomically divergent microorganisms.</title>
        <authorList>
            <person name="Diamond S."/>
            <person name="Andeer P.F."/>
            <person name="Li Z."/>
            <person name="Crits-Christoph A."/>
            <person name="Burstein D."/>
            <person name="Anantharaman K."/>
            <person name="Lane K.R."/>
            <person name="Thomas B.C."/>
            <person name="Pan C."/>
            <person name="Northen T.R."/>
            <person name="Banfield J.F."/>
        </authorList>
    </citation>
    <scope>NUCLEOTIDE SEQUENCE [LARGE SCALE GENOMIC DNA]</scope>
    <source>
        <strain evidence="2">WS_10</strain>
    </source>
</reference>
<dbReference type="Proteomes" id="UP000319836">
    <property type="component" value="Unassembled WGS sequence"/>
</dbReference>
<dbReference type="AlphaFoldDB" id="A0A538U0S6"/>
<sequence>MLDSAAWGRARRDGVRLPLAGRPNVGKSSVFNALIGAERAIVTTLPGTTRDRVSEAIEIAGVVVTLSDTAGLRETDDAVEAIGVRRTRETLEESGTVLWVVDGSAPLEAEDLRAADSLAGKRVLVALNKRDLGAAVRAGEVEALLGSAEWRGVVELSAARGDGIEELRRTIAVTIGVSAAS</sequence>
<dbReference type="SUPFAM" id="SSF52540">
    <property type="entry name" value="P-loop containing nucleoside triphosphate hydrolases"/>
    <property type="match status" value="1"/>
</dbReference>
<dbReference type="PANTHER" id="PTHR42714:SF2">
    <property type="entry name" value="TRNA MODIFICATION GTPASE GTPBP3, MITOCHONDRIAL"/>
    <property type="match status" value="1"/>
</dbReference>
<dbReference type="Pfam" id="PF01926">
    <property type="entry name" value="MMR_HSR1"/>
    <property type="match status" value="1"/>
</dbReference>
<dbReference type="GO" id="GO:0002098">
    <property type="term" value="P:tRNA wobble uridine modification"/>
    <property type="evidence" value="ECO:0007669"/>
    <property type="project" value="TreeGrafter"/>
</dbReference>
<protein>
    <submittedName>
        <fullName evidence="2">GTP-binding protein</fullName>
    </submittedName>
</protein>
<dbReference type="GO" id="GO:0005525">
    <property type="term" value="F:GTP binding"/>
    <property type="evidence" value="ECO:0007669"/>
    <property type="project" value="InterPro"/>
</dbReference>
<dbReference type="PROSITE" id="PS51709">
    <property type="entry name" value="G_TRME"/>
    <property type="match status" value="1"/>
</dbReference>
<evidence type="ECO:0000313" key="3">
    <source>
        <dbReference type="Proteomes" id="UP000319836"/>
    </source>
</evidence>
<dbReference type="InterPro" id="IPR005225">
    <property type="entry name" value="Small_GTP-bd"/>
</dbReference>
<dbReference type="GO" id="GO:0030488">
    <property type="term" value="P:tRNA methylation"/>
    <property type="evidence" value="ECO:0007669"/>
    <property type="project" value="TreeGrafter"/>
</dbReference>
<comment type="caution">
    <text evidence="2">The sequence shown here is derived from an EMBL/GenBank/DDBJ whole genome shotgun (WGS) entry which is preliminary data.</text>
</comment>
<gene>
    <name evidence="2" type="ORF">E6K80_11560</name>
</gene>
<organism evidence="2 3">
    <name type="scientific">Eiseniibacteriota bacterium</name>
    <dbReference type="NCBI Taxonomy" id="2212470"/>
    <lineage>
        <taxon>Bacteria</taxon>
        <taxon>Candidatus Eiseniibacteriota</taxon>
    </lineage>
</organism>